<feature type="region of interest" description="Disordered" evidence="1">
    <location>
        <begin position="113"/>
        <end position="145"/>
    </location>
</feature>
<name>A0A167W3Q6_9HYPO</name>
<dbReference type="Pfam" id="PF00149">
    <property type="entry name" value="Metallophos"/>
    <property type="match status" value="1"/>
</dbReference>
<dbReference type="InterPro" id="IPR004843">
    <property type="entry name" value="Calcineurin-like_PHP"/>
</dbReference>
<gene>
    <name evidence="3" type="ORF">AAL_08127</name>
</gene>
<proteinExistence type="predicted"/>
<dbReference type="Proteomes" id="UP000078544">
    <property type="component" value="Unassembled WGS sequence"/>
</dbReference>
<sequence>MLRAKFTALGLFHGRPSIHPLPLRSISRKSSSHRHKIRMMILSDTYGDDLEGISLPRADVVLHCADLINRSQHAEIKRTVEMLRAIDAPLKLFVPGNHDFRLEPGYRRWTKATNDPNWLQQGDENIANAQKDQTEDEAEADVRAS</sequence>
<dbReference type="InterPro" id="IPR051693">
    <property type="entry name" value="UPF0046_metallophosphoest"/>
</dbReference>
<feature type="compositionally biased region" description="Polar residues" evidence="1">
    <location>
        <begin position="113"/>
        <end position="131"/>
    </location>
</feature>
<reference evidence="3 4" key="1">
    <citation type="journal article" date="2016" name="Genome Biol. Evol.">
        <title>Divergent and convergent evolution of fungal pathogenicity.</title>
        <authorList>
            <person name="Shang Y."/>
            <person name="Xiao G."/>
            <person name="Zheng P."/>
            <person name="Cen K."/>
            <person name="Zhan S."/>
            <person name="Wang C."/>
        </authorList>
    </citation>
    <scope>NUCLEOTIDE SEQUENCE [LARGE SCALE GENOMIC DNA]</scope>
    <source>
        <strain evidence="3 4">RCEF 2490</strain>
    </source>
</reference>
<dbReference type="OrthoDB" id="630188at2759"/>
<dbReference type="PANTHER" id="PTHR12905:SF0">
    <property type="entry name" value="CALCINEURIN-LIKE PHOSPHOESTERASE DOMAIN-CONTAINING PROTEIN"/>
    <property type="match status" value="1"/>
</dbReference>
<feature type="domain" description="Calcineurin-like phosphoesterase" evidence="2">
    <location>
        <begin position="56"/>
        <end position="118"/>
    </location>
</feature>
<protein>
    <recommendedName>
        <fullName evidence="2">Calcineurin-like phosphoesterase domain-containing protein</fullName>
    </recommendedName>
</protein>
<dbReference type="AlphaFoldDB" id="A0A167W3Q6"/>
<dbReference type="InterPro" id="IPR029052">
    <property type="entry name" value="Metallo-depent_PP-like"/>
</dbReference>
<evidence type="ECO:0000259" key="2">
    <source>
        <dbReference type="Pfam" id="PF00149"/>
    </source>
</evidence>
<dbReference type="GO" id="GO:0016787">
    <property type="term" value="F:hydrolase activity"/>
    <property type="evidence" value="ECO:0007669"/>
    <property type="project" value="InterPro"/>
</dbReference>
<organism evidence="3 4">
    <name type="scientific">Moelleriella libera RCEF 2490</name>
    <dbReference type="NCBI Taxonomy" id="1081109"/>
    <lineage>
        <taxon>Eukaryota</taxon>
        <taxon>Fungi</taxon>
        <taxon>Dikarya</taxon>
        <taxon>Ascomycota</taxon>
        <taxon>Pezizomycotina</taxon>
        <taxon>Sordariomycetes</taxon>
        <taxon>Hypocreomycetidae</taxon>
        <taxon>Hypocreales</taxon>
        <taxon>Clavicipitaceae</taxon>
        <taxon>Moelleriella</taxon>
    </lineage>
</organism>
<keyword evidence="4" id="KW-1185">Reference proteome</keyword>
<evidence type="ECO:0000256" key="1">
    <source>
        <dbReference type="SAM" id="MobiDB-lite"/>
    </source>
</evidence>
<evidence type="ECO:0000313" key="3">
    <source>
        <dbReference type="EMBL" id="KZZ88364.1"/>
    </source>
</evidence>
<dbReference type="Gene3D" id="3.60.21.10">
    <property type="match status" value="1"/>
</dbReference>
<dbReference type="EMBL" id="AZGY01000030">
    <property type="protein sequence ID" value="KZZ88364.1"/>
    <property type="molecule type" value="Genomic_DNA"/>
</dbReference>
<accession>A0A167W3Q6</accession>
<dbReference type="SUPFAM" id="SSF56300">
    <property type="entry name" value="Metallo-dependent phosphatases"/>
    <property type="match status" value="1"/>
</dbReference>
<dbReference type="PANTHER" id="PTHR12905">
    <property type="entry name" value="METALLOPHOSPHOESTERASE"/>
    <property type="match status" value="1"/>
</dbReference>
<comment type="caution">
    <text evidence="3">The sequence shown here is derived from an EMBL/GenBank/DDBJ whole genome shotgun (WGS) entry which is preliminary data.</text>
</comment>
<evidence type="ECO:0000313" key="4">
    <source>
        <dbReference type="Proteomes" id="UP000078544"/>
    </source>
</evidence>